<dbReference type="AlphaFoldDB" id="A0A1F6TGX0"/>
<evidence type="ECO:0000256" key="4">
    <source>
        <dbReference type="ARBA" id="ARBA00023136"/>
    </source>
</evidence>
<dbReference type="PANTHER" id="PTHR37422:SF13">
    <property type="entry name" value="LIPOPOLYSACCHARIDE BIOSYNTHESIS PROTEIN PA4999-RELATED"/>
    <property type="match status" value="1"/>
</dbReference>
<keyword evidence="3 5" id="KW-1133">Transmembrane helix</keyword>
<feature type="transmembrane region" description="Helical" evidence="5">
    <location>
        <begin position="151"/>
        <end position="169"/>
    </location>
</feature>
<reference evidence="7 8" key="1">
    <citation type="journal article" date="2016" name="Nat. Commun.">
        <title>Thousands of microbial genomes shed light on interconnected biogeochemical processes in an aquifer system.</title>
        <authorList>
            <person name="Anantharaman K."/>
            <person name="Brown C.T."/>
            <person name="Hug L.A."/>
            <person name="Sharon I."/>
            <person name="Castelle C.J."/>
            <person name="Probst A.J."/>
            <person name="Thomas B.C."/>
            <person name="Singh A."/>
            <person name="Wilkins M.J."/>
            <person name="Karaoz U."/>
            <person name="Brodie E.L."/>
            <person name="Williams K.H."/>
            <person name="Hubbard S.S."/>
            <person name="Banfield J.F."/>
        </authorList>
    </citation>
    <scope>NUCLEOTIDE SEQUENCE [LARGE SCALE GENOMIC DNA]</scope>
</reference>
<comment type="caution">
    <text evidence="7">The sequence shown here is derived from an EMBL/GenBank/DDBJ whole genome shotgun (WGS) entry which is preliminary data.</text>
</comment>
<gene>
    <name evidence="7" type="ORF">A2150_04845</name>
</gene>
<evidence type="ECO:0000256" key="1">
    <source>
        <dbReference type="ARBA" id="ARBA00004141"/>
    </source>
</evidence>
<feature type="domain" description="O-antigen ligase-related" evidence="6">
    <location>
        <begin position="116"/>
        <end position="270"/>
    </location>
</feature>
<evidence type="ECO:0000256" key="5">
    <source>
        <dbReference type="SAM" id="Phobius"/>
    </source>
</evidence>
<evidence type="ECO:0000256" key="2">
    <source>
        <dbReference type="ARBA" id="ARBA00022692"/>
    </source>
</evidence>
<comment type="subcellular location">
    <subcellularLocation>
        <location evidence="1">Membrane</location>
        <topology evidence="1">Multi-pass membrane protein</topology>
    </subcellularLocation>
</comment>
<keyword evidence="2 5" id="KW-0812">Transmembrane</keyword>
<evidence type="ECO:0000256" key="3">
    <source>
        <dbReference type="ARBA" id="ARBA00022989"/>
    </source>
</evidence>
<feature type="transmembrane region" description="Helical" evidence="5">
    <location>
        <begin position="112"/>
        <end position="145"/>
    </location>
</feature>
<evidence type="ECO:0000259" key="6">
    <source>
        <dbReference type="Pfam" id="PF04932"/>
    </source>
</evidence>
<name>A0A1F6TGX0_9PROT</name>
<feature type="transmembrane region" description="Helical" evidence="5">
    <location>
        <begin position="263"/>
        <end position="282"/>
    </location>
</feature>
<feature type="transmembrane region" description="Helical" evidence="5">
    <location>
        <begin position="314"/>
        <end position="332"/>
    </location>
</feature>
<dbReference type="GO" id="GO:0016020">
    <property type="term" value="C:membrane"/>
    <property type="evidence" value="ECO:0007669"/>
    <property type="project" value="UniProtKB-SubCell"/>
</dbReference>
<dbReference type="Pfam" id="PF04932">
    <property type="entry name" value="Wzy_C"/>
    <property type="match status" value="1"/>
</dbReference>
<dbReference type="InterPro" id="IPR007016">
    <property type="entry name" value="O-antigen_ligase-rel_domated"/>
</dbReference>
<evidence type="ECO:0000313" key="7">
    <source>
        <dbReference type="EMBL" id="OGI44354.1"/>
    </source>
</evidence>
<dbReference type="PANTHER" id="PTHR37422">
    <property type="entry name" value="TEICHURONIC ACID BIOSYNTHESIS PROTEIN TUAE"/>
    <property type="match status" value="1"/>
</dbReference>
<dbReference type="EMBL" id="MFSS01000028">
    <property type="protein sequence ID" value="OGI44354.1"/>
    <property type="molecule type" value="Genomic_DNA"/>
</dbReference>
<proteinExistence type="predicted"/>
<keyword evidence="4 5" id="KW-0472">Membrane</keyword>
<feature type="transmembrane region" description="Helical" evidence="5">
    <location>
        <begin position="84"/>
        <end position="105"/>
    </location>
</feature>
<sequence>MLLSLPGSLNPRRTLETALVLPLYYLAGLALIEALRADHARRRLAAGIALILLFWMADGFMQYVLGHDLFGIPLTEDGRVVGLFGTNLHLGTFAAVLLPIVLWYALERHAAFAVGAFALSAAIVALVGARMNLVMLAVAAGAFLGRLSRRWALGLLVAGALALGAASALSPAMQERFARAANVTHALDFETVNYVLSDRLYIWETAWHMVSDRPFVGVGTGAFATAYDRYATRPDDVFRSGHPAANKTYHAHQMYVSIAAESGLIGLAAIVSAFVLVVRWYAQTPPVRRRQAWPYLLSLLVAVFPLNSQPVLYTHWWLPPLLLMLCAGLAALDSKQDIQNLGTNARL</sequence>
<accession>A0A1F6TGX0</accession>
<feature type="transmembrane region" description="Helical" evidence="5">
    <location>
        <begin position="15"/>
        <end position="32"/>
    </location>
</feature>
<dbReference type="STRING" id="1817758.A2150_04845"/>
<protein>
    <recommendedName>
        <fullName evidence="6">O-antigen ligase-related domain-containing protein</fullName>
    </recommendedName>
</protein>
<feature type="transmembrane region" description="Helical" evidence="5">
    <location>
        <begin position="44"/>
        <end position="64"/>
    </location>
</feature>
<dbReference type="InterPro" id="IPR051533">
    <property type="entry name" value="WaaL-like"/>
</dbReference>
<dbReference type="Proteomes" id="UP000177925">
    <property type="component" value="Unassembled WGS sequence"/>
</dbReference>
<evidence type="ECO:0000313" key="8">
    <source>
        <dbReference type="Proteomes" id="UP000177925"/>
    </source>
</evidence>
<organism evidence="7 8">
    <name type="scientific">Candidatus Muproteobacteria bacterium RBG_16_64_11</name>
    <dbReference type="NCBI Taxonomy" id="1817758"/>
    <lineage>
        <taxon>Bacteria</taxon>
        <taxon>Pseudomonadati</taxon>
        <taxon>Pseudomonadota</taxon>
        <taxon>Candidatus Muproteobacteria</taxon>
    </lineage>
</organism>